<evidence type="ECO:0000256" key="1">
    <source>
        <dbReference type="ARBA" id="ARBA00022741"/>
    </source>
</evidence>
<evidence type="ECO:0000256" key="4">
    <source>
        <dbReference type="SAM" id="MobiDB-lite"/>
    </source>
</evidence>
<dbReference type="InterPro" id="IPR014015">
    <property type="entry name" value="Helicase_SF3_DNA-vir"/>
</dbReference>
<dbReference type="STRING" id="1335048.AKL17_3697"/>
<dbReference type="InterPro" id="IPR045455">
    <property type="entry name" value="NrS-1_pol-like_helicase"/>
</dbReference>
<keyword evidence="7" id="KW-1185">Reference proteome</keyword>
<dbReference type="RefSeq" id="WP_166507177.1">
    <property type="nucleotide sequence ID" value="NZ_CP012661.1"/>
</dbReference>
<feature type="region of interest" description="Disordered" evidence="4">
    <location>
        <begin position="1"/>
        <end position="31"/>
    </location>
</feature>
<dbReference type="PANTHER" id="PTHR35372:SF2">
    <property type="entry name" value="SF3 HELICASE DOMAIN-CONTAINING PROTEIN"/>
    <property type="match status" value="1"/>
</dbReference>
<evidence type="ECO:0000259" key="5">
    <source>
        <dbReference type="PROSITE" id="PS51206"/>
    </source>
</evidence>
<keyword evidence="1" id="KW-0547">Nucleotide-binding</keyword>
<reference evidence="6 7" key="1">
    <citation type="submission" date="2015-09" db="EMBL/GenBank/DDBJ databases">
        <title>Complete genome sequence of Defluviimonas alba cai42t isolated from an oilfield in Xinjiang.</title>
        <authorList>
            <person name="Geng S."/>
            <person name="Pan X."/>
            <person name="Wu X."/>
        </authorList>
    </citation>
    <scope>NUCLEOTIDE SEQUENCE [LARGE SCALE GENOMIC DNA]</scope>
    <source>
        <strain evidence="7">cai42</strain>
    </source>
</reference>
<dbReference type="AlphaFoldDB" id="A0A159Z8F3"/>
<feature type="domain" description="SF3 helicase" evidence="5">
    <location>
        <begin position="505"/>
        <end position="664"/>
    </location>
</feature>
<dbReference type="GO" id="GO:0005524">
    <property type="term" value="F:ATP binding"/>
    <property type="evidence" value="ECO:0007669"/>
    <property type="project" value="UniProtKB-KW"/>
</dbReference>
<keyword evidence="2" id="KW-0378">Hydrolase</keyword>
<sequence>MELHHGQFEDVLGGSPETTKPGALAGATGSDVSQEKVLKEEHSAHGDISQVAGMFDDLLCGEVFPASDRIWTAWREEDRNGSKTKVPYVSTTRNAKANDTSTWITRAEAKATSARLKTDGRKGVGVFLGGKGETRMGGVDLDSCLDPLTNTLEPWAQEVVDRLASYAEISPSGTGVKVFFHYAPEDLEPLRAVMETKWTKSWSRGSHVEIALHLGNRYFAVTDLLFPGSPDHLRMVDRDTLLWLIQDAGPAFKGKSGSNGDDTKAKDESRSGRAFSVAGDCRRAGMDFDDFRAELLKDPDLAEWSKDARQVKRAWANSQAADTTEIDFEDYGAEGSESGEDLMGFPMTEDGVARAFTGANGNRLRFCHSSGRWHVWTGTHWRKEETKLAFNWAREISRARASVDPRSSAAKNLAKAAFAAAVERFAQADRAFAATADAWDTDHWLLGTPGGTVDLRTGELRESRQADMITKVTAAAPVPLDQFDPARDCPRWMAFLNQATGSDADAIRFLQQWFGYSLTGDTREEALLFVHGVGGSGKSTAINTVAALLGDYATAVDTETITAQKHARHSTEIARLHGARMAYASETEAGRAWAENRIKQLTGGDVMTARFMRQDDFSFRPQLKLVIVGNNKPAFSNVDGAIKRRFNVLPFDRKPDAPDHGLKAALEAEFAGILSWAVLGCLDWQRNGLVRPAVMVETTAEYFEEMDLFGNWLTDRCEVGPRHAATTEDLFDSWSWYARQNGEEPGNKRGDFPQRMRERGFEAAKNIGPKRGRGYTGLRLTQQTDDLSGFDDLSDIPATQGSEGAKCVTH</sequence>
<evidence type="ECO:0000313" key="6">
    <source>
        <dbReference type="EMBL" id="AMY70920.1"/>
    </source>
</evidence>
<dbReference type="PATRIC" id="fig|1335048.3.peg.3834"/>
<evidence type="ECO:0000256" key="3">
    <source>
        <dbReference type="ARBA" id="ARBA00022840"/>
    </source>
</evidence>
<name>A0A159Z8F3_9RHOB</name>
<dbReference type="InterPro" id="IPR027417">
    <property type="entry name" value="P-loop_NTPase"/>
</dbReference>
<dbReference type="GO" id="GO:0016787">
    <property type="term" value="F:hydrolase activity"/>
    <property type="evidence" value="ECO:0007669"/>
    <property type="project" value="UniProtKB-KW"/>
</dbReference>
<dbReference type="InterPro" id="IPR006500">
    <property type="entry name" value="Helicase_put_C_phage/plasmid"/>
</dbReference>
<dbReference type="EMBL" id="CP012661">
    <property type="protein sequence ID" value="AMY70920.1"/>
    <property type="molecule type" value="Genomic_DNA"/>
</dbReference>
<dbReference type="KEGG" id="daa:AKL17_3697"/>
<dbReference type="Pfam" id="PF19263">
    <property type="entry name" value="DUF5906"/>
    <property type="match status" value="1"/>
</dbReference>
<feature type="region of interest" description="Disordered" evidence="4">
    <location>
        <begin position="786"/>
        <end position="810"/>
    </location>
</feature>
<dbReference type="NCBIfam" id="TIGR01613">
    <property type="entry name" value="primase_Cterm"/>
    <property type="match status" value="1"/>
</dbReference>
<dbReference type="Pfam" id="PF08706">
    <property type="entry name" value="D5_N"/>
    <property type="match status" value="1"/>
</dbReference>
<evidence type="ECO:0000313" key="7">
    <source>
        <dbReference type="Proteomes" id="UP000076128"/>
    </source>
</evidence>
<dbReference type="InterPro" id="IPR014818">
    <property type="entry name" value="Phage/plasmid_primase_P4_C"/>
</dbReference>
<accession>A0A159Z8F3</accession>
<dbReference type="SMART" id="SM00885">
    <property type="entry name" value="D5_N"/>
    <property type="match status" value="1"/>
</dbReference>
<dbReference type="PANTHER" id="PTHR35372">
    <property type="entry name" value="ATP BINDING PROTEIN-RELATED"/>
    <property type="match status" value="1"/>
</dbReference>
<organism evidence="6 7">
    <name type="scientific">Frigidibacter mobilis</name>
    <dbReference type="NCBI Taxonomy" id="1335048"/>
    <lineage>
        <taxon>Bacteria</taxon>
        <taxon>Pseudomonadati</taxon>
        <taxon>Pseudomonadota</taxon>
        <taxon>Alphaproteobacteria</taxon>
        <taxon>Rhodobacterales</taxon>
        <taxon>Paracoccaceae</taxon>
        <taxon>Frigidibacter</taxon>
    </lineage>
</organism>
<keyword evidence="3" id="KW-0067">ATP-binding</keyword>
<evidence type="ECO:0000256" key="2">
    <source>
        <dbReference type="ARBA" id="ARBA00022801"/>
    </source>
</evidence>
<dbReference type="PROSITE" id="PS51206">
    <property type="entry name" value="SF3_HELICASE_1"/>
    <property type="match status" value="1"/>
</dbReference>
<proteinExistence type="predicted"/>
<dbReference type="InterPro" id="IPR051620">
    <property type="entry name" value="ORF904-like_C"/>
</dbReference>
<dbReference type="SUPFAM" id="SSF52540">
    <property type="entry name" value="P-loop containing nucleoside triphosphate hydrolases"/>
    <property type="match status" value="1"/>
</dbReference>
<gene>
    <name evidence="6" type="ORF">AKL17_3697</name>
</gene>
<protein>
    <submittedName>
        <fullName evidence="6">Phage/plasmid primase, P4 family</fullName>
    </submittedName>
</protein>
<dbReference type="Proteomes" id="UP000076128">
    <property type="component" value="Chromosome"/>
</dbReference>
<dbReference type="Gene3D" id="3.40.50.300">
    <property type="entry name" value="P-loop containing nucleotide triphosphate hydrolases"/>
    <property type="match status" value="1"/>
</dbReference>